<dbReference type="RefSeq" id="WP_154519887.1">
    <property type="nucleotide sequence ID" value="NZ_VUMT01000020.1"/>
</dbReference>
<dbReference type="CDD" id="cd03801">
    <property type="entry name" value="GT4_PimA-like"/>
    <property type="match status" value="1"/>
</dbReference>
<organism evidence="2 3">
    <name type="scientific">Velocimicrobium porci</name>
    <dbReference type="NCBI Taxonomy" id="2606634"/>
    <lineage>
        <taxon>Bacteria</taxon>
        <taxon>Bacillati</taxon>
        <taxon>Bacillota</taxon>
        <taxon>Clostridia</taxon>
        <taxon>Lachnospirales</taxon>
        <taxon>Lachnospiraceae</taxon>
        <taxon>Velocimicrobium</taxon>
    </lineage>
</organism>
<evidence type="ECO:0000259" key="1">
    <source>
        <dbReference type="Pfam" id="PF00534"/>
    </source>
</evidence>
<evidence type="ECO:0000313" key="3">
    <source>
        <dbReference type="Proteomes" id="UP000482209"/>
    </source>
</evidence>
<dbReference type="SUPFAM" id="SSF53756">
    <property type="entry name" value="UDP-Glycosyltransferase/glycogen phosphorylase"/>
    <property type="match status" value="1"/>
</dbReference>
<comment type="caution">
    <text evidence="2">The sequence shown here is derived from an EMBL/GenBank/DDBJ whole genome shotgun (WGS) entry which is preliminary data.</text>
</comment>
<proteinExistence type="predicted"/>
<dbReference type="EMBL" id="VUMT01000020">
    <property type="protein sequence ID" value="MSS64501.1"/>
    <property type="molecule type" value="Genomic_DNA"/>
</dbReference>
<keyword evidence="3" id="KW-1185">Reference proteome</keyword>
<reference evidence="2 3" key="1">
    <citation type="submission" date="2019-08" db="EMBL/GenBank/DDBJ databases">
        <title>In-depth cultivation of the pig gut microbiome towards novel bacterial diversity and tailored functional studies.</title>
        <authorList>
            <person name="Wylensek D."/>
            <person name="Hitch T.C.A."/>
            <person name="Clavel T."/>
        </authorList>
    </citation>
    <scope>NUCLEOTIDE SEQUENCE [LARGE SCALE GENOMIC DNA]</scope>
    <source>
        <strain evidence="2 3">WCA-693-APC-MOT-I</strain>
    </source>
</reference>
<dbReference type="GO" id="GO:0016757">
    <property type="term" value="F:glycosyltransferase activity"/>
    <property type="evidence" value="ECO:0007669"/>
    <property type="project" value="InterPro"/>
</dbReference>
<accession>A0A6L5Y1B4</accession>
<dbReference type="Gene3D" id="3.40.50.2000">
    <property type="entry name" value="Glycogen Phosphorylase B"/>
    <property type="match status" value="2"/>
</dbReference>
<dbReference type="Proteomes" id="UP000482209">
    <property type="component" value="Unassembled WGS sequence"/>
</dbReference>
<protein>
    <submittedName>
        <fullName evidence="2">Glycosyltransferase family 4 protein</fullName>
    </submittedName>
</protein>
<evidence type="ECO:0000313" key="2">
    <source>
        <dbReference type="EMBL" id="MSS64501.1"/>
    </source>
</evidence>
<keyword evidence="2" id="KW-0808">Transferase</keyword>
<dbReference type="InterPro" id="IPR001296">
    <property type="entry name" value="Glyco_trans_1"/>
</dbReference>
<dbReference type="PANTHER" id="PTHR12526:SF638">
    <property type="entry name" value="SPORE COAT PROTEIN SA"/>
    <property type="match status" value="1"/>
</dbReference>
<name>A0A6L5Y1B4_9FIRM</name>
<dbReference type="PANTHER" id="PTHR12526">
    <property type="entry name" value="GLYCOSYLTRANSFERASE"/>
    <property type="match status" value="1"/>
</dbReference>
<dbReference type="Pfam" id="PF00534">
    <property type="entry name" value="Glycos_transf_1"/>
    <property type="match status" value="1"/>
</dbReference>
<gene>
    <name evidence="2" type="ORF">FYJ58_11545</name>
</gene>
<sequence length="389" mass="45688">MKNRICFIVQRYGLEVNGGAELHCRQLAEKMCDHYNEVHVLTSKAIDYMTWKNEYKCDEEIINRVHIHRFPVIHTRNQDEFNVINAKFLSGNLLESEEREWIEKQGPAVPCLIDYLKEEKDNYDVFIFFTYLYYPTVLGVEEVKEKAIVIPTAHDEPFHKMKIFRNVFMTPRFFFYNTEEERCLIHKLYQNDYIPSDLGGTGVEIPDKIDAKRFKAKYKLDNFILYVGRIDEGKNCHQLFQFFQEYKKRNKNDIKLVLMGKPVIPIPKNDDIISLGFVSEQDKYDGMAAANLLILPSKFESLSMVVLEAMSVLTPVIVNGACEVLKGHCIKSNGAFYYQNYFEFEGEINYILNNPDIVEIMCQNAKKYVEENYCWDIIEKRLCNLIEQI</sequence>
<dbReference type="AlphaFoldDB" id="A0A6L5Y1B4"/>
<feature type="domain" description="Glycosyl transferase family 1" evidence="1">
    <location>
        <begin position="211"/>
        <end position="367"/>
    </location>
</feature>